<keyword evidence="3" id="KW-1185">Reference proteome</keyword>
<reference evidence="2 3" key="1">
    <citation type="submission" date="2020-11" db="EMBL/GenBank/DDBJ databases">
        <title>Treponema Peruensis nv. sp., first commensal Treponema isolated from human feces.</title>
        <authorList>
            <person name="Belkhou C."/>
            <person name="Raes J."/>
        </authorList>
    </citation>
    <scope>NUCLEOTIDE SEQUENCE [LARGE SCALE GENOMIC DNA]</scope>
    <source>
        <strain evidence="2 3">RCC2812</strain>
    </source>
</reference>
<name>A0A7T3RB82_9SPIR</name>
<accession>A0A7T3RB82</accession>
<evidence type="ECO:0000313" key="3">
    <source>
        <dbReference type="Proteomes" id="UP000595224"/>
    </source>
</evidence>
<proteinExistence type="predicted"/>
<feature type="transmembrane region" description="Helical" evidence="1">
    <location>
        <begin position="20"/>
        <end position="40"/>
    </location>
</feature>
<protein>
    <submittedName>
        <fullName evidence="2">Uncharacterized protein</fullName>
    </submittedName>
</protein>
<keyword evidence="1" id="KW-0812">Transmembrane</keyword>
<keyword evidence="1" id="KW-0472">Membrane</keyword>
<evidence type="ECO:0000256" key="1">
    <source>
        <dbReference type="SAM" id="Phobius"/>
    </source>
</evidence>
<dbReference type="AlphaFoldDB" id="A0A7T3RB82"/>
<dbReference type="Proteomes" id="UP000595224">
    <property type="component" value="Chromosome"/>
</dbReference>
<organism evidence="2 3">
    <name type="scientific">Treponema peruense</name>
    <dbReference type="NCBI Taxonomy" id="2787628"/>
    <lineage>
        <taxon>Bacteria</taxon>
        <taxon>Pseudomonadati</taxon>
        <taxon>Spirochaetota</taxon>
        <taxon>Spirochaetia</taxon>
        <taxon>Spirochaetales</taxon>
        <taxon>Treponemataceae</taxon>
        <taxon>Treponema</taxon>
    </lineage>
</organism>
<dbReference type="EMBL" id="CP064936">
    <property type="protein sequence ID" value="QPZ99895.1"/>
    <property type="molecule type" value="Genomic_DNA"/>
</dbReference>
<sequence length="170" mass="18974">MSDSFDNESKVFYKKLLIKYGILTGIIAVMFGLLVLFCLISRGSWKRGLSAQVNSVLERCGEEYRTFEWIPSDNGFSDSASFYSLSAGEQGREKDMYAVIIRVTTIYGPLPAVFVYNAKSDSSSFAGFADLEGPVADKMTAIAEPSVIEFWKKRIPSIAQTLKHEKAERL</sequence>
<keyword evidence="1" id="KW-1133">Transmembrane helix</keyword>
<dbReference type="RefSeq" id="WP_177528670.1">
    <property type="nucleotide sequence ID" value="NZ_CBCSHE010000003.1"/>
</dbReference>
<dbReference type="KEGG" id="tper:IWA51_06285"/>
<evidence type="ECO:0000313" key="2">
    <source>
        <dbReference type="EMBL" id="QPZ99895.1"/>
    </source>
</evidence>
<gene>
    <name evidence="2" type="ORF">IWA51_06285</name>
</gene>